<evidence type="ECO:0000313" key="2">
    <source>
        <dbReference type="EMBL" id="GBP83449.1"/>
    </source>
</evidence>
<proteinExistence type="predicted"/>
<feature type="region of interest" description="Disordered" evidence="1">
    <location>
        <begin position="197"/>
        <end position="231"/>
    </location>
</feature>
<dbReference type="Proteomes" id="UP000299102">
    <property type="component" value="Unassembled WGS sequence"/>
</dbReference>
<feature type="region of interest" description="Disordered" evidence="1">
    <location>
        <begin position="32"/>
        <end position="58"/>
    </location>
</feature>
<reference evidence="2 3" key="1">
    <citation type="journal article" date="2019" name="Commun. Biol.">
        <title>The bagworm genome reveals a unique fibroin gene that provides high tensile strength.</title>
        <authorList>
            <person name="Kono N."/>
            <person name="Nakamura H."/>
            <person name="Ohtoshi R."/>
            <person name="Tomita M."/>
            <person name="Numata K."/>
            <person name="Arakawa K."/>
        </authorList>
    </citation>
    <scope>NUCLEOTIDE SEQUENCE [LARGE SCALE GENOMIC DNA]</scope>
</reference>
<evidence type="ECO:0000256" key="1">
    <source>
        <dbReference type="SAM" id="MobiDB-lite"/>
    </source>
</evidence>
<sequence length="322" mass="35546">MIKAPDPHSHRRRLEGAVYSIKDKMVEDVPSGRLRGVMGGAHAGRRGRNESTRSFRSSLSRRAAPLSTHYLRFGRLIINWKVERLQPIYARVRVMRNGSVWEMRPRKSPANRRGRGPHEFACAIRRILSSFTSIELVVNFDACPGYAYEFTGDFDVGSDSGPNAAYKPPLQTFIKFCPAIRASSKDRFTNKRTFTCGRRGERTTGNRAGKGVDAGPAGGATAEPEDTRGRSSVRAAVAPHTAASYVRARAPAPAADRRRSAGTRAILAAGTAHGGLHDSKLRTVAGRLRRYVTPPVKCRRRHARLFLPPIFVAFRVESSRVA</sequence>
<dbReference type="AlphaFoldDB" id="A0A4C1Z955"/>
<dbReference type="EMBL" id="BGZK01001622">
    <property type="protein sequence ID" value="GBP83449.1"/>
    <property type="molecule type" value="Genomic_DNA"/>
</dbReference>
<accession>A0A4C1Z955</accession>
<name>A0A4C1Z955_EUMVA</name>
<protein>
    <submittedName>
        <fullName evidence="2">Uncharacterized protein</fullName>
    </submittedName>
</protein>
<evidence type="ECO:0000313" key="3">
    <source>
        <dbReference type="Proteomes" id="UP000299102"/>
    </source>
</evidence>
<keyword evidence="3" id="KW-1185">Reference proteome</keyword>
<comment type="caution">
    <text evidence="2">The sequence shown here is derived from an EMBL/GenBank/DDBJ whole genome shotgun (WGS) entry which is preliminary data.</text>
</comment>
<organism evidence="2 3">
    <name type="scientific">Eumeta variegata</name>
    <name type="common">Bagworm moth</name>
    <name type="synonym">Eumeta japonica</name>
    <dbReference type="NCBI Taxonomy" id="151549"/>
    <lineage>
        <taxon>Eukaryota</taxon>
        <taxon>Metazoa</taxon>
        <taxon>Ecdysozoa</taxon>
        <taxon>Arthropoda</taxon>
        <taxon>Hexapoda</taxon>
        <taxon>Insecta</taxon>
        <taxon>Pterygota</taxon>
        <taxon>Neoptera</taxon>
        <taxon>Endopterygota</taxon>
        <taxon>Lepidoptera</taxon>
        <taxon>Glossata</taxon>
        <taxon>Ditrysia</taxon>
        <taxon>Tineoidea</taxon>
        <taxon>Psychidae</taxon>
        <taxon>Oiketicinae</taxon>
        <taxon>Eumeta</taxon>
    </lineage>
</organism>
<gene>
    <name evidence="2" type="ORF">EVAR_103330_1</name>
</gene>